<evidence type="ECO:0000256" key="9">
    <source>
        <dbReference type="ARBA" id="ARBA00022605"/>
    </source>
</evidence>
<comment type="catalytic activity">
    <reaction evidence="1">
        <text>(6S)-5-methyl-5,6,7,8-tetrahydrofolate + L-homocysteine = (6S)-5,6,7,8-tetrahydrofolate + L-methionine</text>
        <dbReference type="Rhea" id="RHEA:11172"/>
        <dbReference type="ChEBI" id="CHEBI:18608"/>
        <dbReference type="ChEBI" id="CHEBI:57453"/>
        <dbReference type="ChEBI" id="CHEBI:57844"/>
        <dbReference type="ChEBI" id="CHEBI:58199"/>
        <dbReference type="EC" id="2.1.1.13"/>
    </reaction>
</comment>
<keyword evidence="16" id="KW-0170">Cobalt</keyword>
<dbReference type="PROSITE" id="PS50972">
    <property type="entry name" value="PTERIN_BINDING"/>
    <property type="match status" value="1"/>
</dbReference>
<proteinExistence type="inferred from homology"/>
<evidence type="ECO:0000256" key="1">
    <source>
        <dbReference type="ARBA" id="ARBA00001700"/>
    </source>
</evidence>
<feature type="binding site" evidence="19">
    <location>
        <position position="270"/>
    </location>
    <ligand>
        <name>Zn(2+)</name>
        <dbReference type="ChEBI" id="CHEBI:29105"/>
    </ligand>
</feature>
<keyword evidence="10" id="KW-0846">Cobalamin</keyword>
<evidence type="ECO:0000256" key="15">
    <source>
        <dbReference type="ARBA" id="ARBA00023167"/>
    </source>
</evidence>
<dbReference type="Gene3D" id="3.20.20.20">
    <property type="entry name" value="Dihydropteroate synthase-like"/>
    <property type="match status" value="1"/>
</dbReference>
<evidence type="ECO:0000259" key="23">
    <source>
        <dbReference type="PROSITE" id="PS51337"/>
    </source>
</evidence>
<dbReference type="Gene3D" id="3.40.50.280">
    <property type="entry name" value="Cobalamin-binding domain"/>
    <property type="match status" value="1"/>
</dbReference>
<dbReference type="SUPFAM" id="SSF51717">
    <property type="entry name" value="Dihydropteroate synthetase-like"/>
    <property type="match status" value="1"/>
</dbReference>
<evidence type="ECO:0000256" key="17">
    <source>
        <dbReference type="ARBA" id="ARBA00025552"/>
    </source>
</evidence>
<dbReference type="SUPFAM" id="SSF47644">
    <property type="entry name" value="Methionine synthase domain"/>
    <property type="match status" value="1"/>
</dbReference>
<dbReference type="InterPro" id="IPR006158">
    <property type="entry name" value="Cobalamin-bd"/>
</dbReference>
<name>A0ABY1JCM0_9BACT</name>
<evidence type="ECO:0000256" key="4">
    <source>
        <dbReference type="ARBA" id="ARBA00005178"/>
    </source>
</evidence>
<keyword evidence="15" id="KW-0486">Methionine biosynthesis</keyword>
<evidence type="ECO:0000256" key="8">
    <source>
        <dbReference type="ARBA" id="ARBA00022603"/>
    </source>
</evidence>
<evidence type="ECO:0000256" key="12">
    <source>
        <dbReference type="ARBA" id="ARBA00022691"/>
    </source>
</evidence>
<organism evidence="24 25">
    <name type="scientific">Acetomicrobium flavidum</name>
    <dbReference type="NCBI Taxonomy" id="49896"/>
    <lineage>
        <taxon>Bacteria</taxon>
        <taxon>Thermotogati</taxon>
        <taxon>Synergistota</taxon>
        <taxon>Synergistia</taxon>
        <taxon>Synergistales</taxon>
        <taxon>Acetomicrobiaceae</taxon>
        <taxon>Acetomicrobium</taxon>
    </lineage>
</organism>
<dbReference type="InterPro" id="IPR036589">
    <property type="entry name" value="HCY_dom_sf"/>
</dbReference>
<feature type="domain" description="Hcy-binding" evidence="20">
    <location>
        <begin position="4"/>
        <end position="285"/>
    </location>
</feature>
<evidence type="ECO:0000256" key="7">
    <source>
        <dbReference type="ARBA" id="ARBA00013998"/>
    </source>
</evidence>
<evidence type="ECO:0000256" key="18">
    <source>
        <dbReference type="ARBA" id="ARBA00031040"/>
    </source>
</evidence>
<dbReference type="Pfam" id="PF02310">
    <property type="entry name" value="B12-binding"/>
    <property type="match status" value="1"/>
</dbReference>
<evidence type="ECO:0000256" key="19">
    <source>
        <dbReference type="PROSITE-ProRule" id="PRU00333"/>
    </source>
</evidence>
<dbReference type="PROSITE" id="PS51332">
    <property type="entry name" value="B12_BINDING"/>
    <property type="match status" value="1"/>
</dbReference>
<dbReference type="InterPro" id="IPR003726">
    <property type="entry name" value="HCY_dom"/>
</dbReference>
<feature type="binding site" evidence="19">
    <location>
        <position position="211"/>
    </location>
    <ligand>
        <name>Zn(2+)</name>
        <dbReference type="ChEBI" id="CHEBI:29105"/>
    </ligand>
</feature>
<feature type="domain" description="B12-binding N-terminal" evidence="23">
    <location>
        <begin position="584"/>
        <end position="678"/>
    </location>
</feature>
<feature type="binding site" evidence="19">
    <location>
        <position position="271"/>
    </location>
    <ligand>
        <name>Zn(2+)</name>
        <dbReference type="ChEBI" id="CHEBI:29105"/>
    </ligand>
</feature>
<keyword evidence="9" id="KW-0028">Amino-acid biosynthesis</keyword>
<comment type="caution">
    <text evidence="24">The sequence shown here is derived from an EMBL/GenBank/DDBJ whole genome shotgun (WGS) entry which is preliminary data.</text>
</comment>
<dbReference type="Pfam" id="PF02607">
    <property type="entry name" value="B12-binding_2"/>
    <property type="match status" value="1"/>
</dbReference>
<evidence type="ECO:0000313" key="24">
    <source>
        <dbReference type="EMBL" id="SIN66333.1"/>
    </source>
</evidence>
<gene>
    <name evidence="24" type="ORF">SAMN05444368_0896</name>
</gene>
<feature type="domain" description="B12-binding" evidence="22">
    <location>
        <begin position="680"/>
        <end position="807"/>
    </location>
</feature>
<evidence type="ECO:0000256" key="13">
    <source>
        <dbReference type="ARBA" id="ARBA00022723"/>
    </source>
</evidence>
<evidence type="ECO:0000256" key="6">
    <source>
        <dbReference type="ARBA" id="ARBA00012032"/>
    </source>
</evidence>
<dbReference type="EMBL" id="FSQZ01000001">
    <property type="protein sequence ID" value="SIN66333.1"/>
    <property type="molecule type" value="Genomic_DNA"/>
</dbReference>
<dbReference type="Proteomes" id="UP000185093">
    <property type="component" value="Unassembled WGS sequence"/>
</dbReference>
<sequence length="807" mass="86350">MPLGLSGKIFAGRKVLILDGAMGTMLSDKGWQPPALPEEMNLTNSDVVADIHRQYLKSGADIVETNSFGSNPIKLSYRGLEGMTQRINEEAARIARRAADEFGAYVAGSMGPLGELIEPLGRLTFDEAYESYKKQALGLISGGVDFFLIETQLDIKEAKAAVLAVKDVAPHIPFVVSFTFEKNGRTVTGSSPDVIAHWARMIGASAVGLNCGFGPDLAEKVVKDLYDNAGIPVFAYPNAGTPGSKDLEPHEFAEKTAALIKAGACVVGGCCGTTPEHIACLRKMAGGLEPPCPVEIKKAALASRSRLVLVGDDEPIAVIGERINVSRKSPIREEVARYKWDALSEEARRQAECGASVIDINVSLPNVDRKKAMREAVKAVENACMLPLSLDSDEPEVLEEGLIHASGIPLINSVTAERQKLTKGIELAKRFGACLVVLAIDEDGIAETPERRLAAVRKACNIADELEFPRNRMLVDPLTMSVAADRSSGIVALEVLRNLRKLGLFTVMGISNVSHGLPERSLLNKTFLTMAAGAGLDAVIANPLDDGFTPMMMACNLLAGRDEGALRYISWANSLKGKVEHIARQGQGDLLGPIEQMRRCIVQGDKSGILEKASRFLAEGGDPLGLINDVVLPALEEVGRLYECGEYFLPQLISSAEAAQGVCDLVEKTVLSRGGKLKDRGCIIMATVAGDIHDIGKNIVSMVLKSHGFRVIDLGKDVPLERILQEAKKGEAQIVGLSALMTTTMREMERAVKTIKQENLPVKVIIGGAAVSQGYADAIGADGYAPDALSAVRLVEKLLTGEEVKGS</sequence>
<dbReference type="EC" id="2.1.1.13" evidence="6"/>
<dbReference type="Pfam" id="PF00809">
    <property type="entry name" value="Pterin_bind"/>
    <property type="match status" value="1"/>
</dbReference>
<dbReference type="Gene3D" id="3.20.20.330">
    <property type="entry name" value="Homocysteine-binding-like domain"/>
    <property type="match status" value="1"/>
</dbReference>
<evidence type="ECO:0000256" key="3">
    <source>
        <dbReference type="ARBA" id="ARBA00001956"/>
    </source>
</evidence>
<evidence type="ECO:0000256" key="14">
    <source>
        <dbReference type="ARBA" id="ARBA00022833"/>
    </source>
</evidence>
<evidence type="ECO:0000259" key="20">
    <source>
        <dbReference type="PROSITE" id="PS50970"/>
    </source>
</evidence>
<comment type="cofactor">
    <cofactor evidence="2 19">
        <name>Zn(2+)</name>
        <dbReference type="ChEBI" id="CHEBI:29105"/>
    </cofactor>
</comment>
<dbReference type="Pfam" id="PF02574">
    <property type="entry name" value="S-methyl_trans"/>
    <property type="match status" value="1"/>
</dbReference>
<evidence type="ECO:0000256" key="10">
    <source>
        <dbReference type="ARBA" id="ARBA00022628"/>
    </source>
</evidence>
<keyword evidence="11 19" id="KW-0808">Transferase</keyword>
<keyword evidence="12" id="KW-0949">S-adenosyl-L-methionine</keyword>
<keyword evidence="13 19" id="KW-0479">Metal-binding</keyword>
<keyword evidence="25" id="KW-1185">Reference proteome</keyword>
<dbReference type="SUPFAM" id="SSF52242">
    <property type="entry name" value="Cobalamin (vitamin B12)-binding domain"/>
    <property type="match status" value="1"/>
</dbReference>
<dbReference type="InterPro" id="IPR036724">
    <property type="entry name" value="Cobalamin-bd_sf"/>
</dbReference>
<dbReference type="InterPro" id="IPR011005">
    <property type="entry name" value="Dihydropteroate_synth-like_sf"/>
</dbReference>
<dbReference type="SMART" id="SM01018">
    <property type="entry name" value="B12-binding_2"/>
    <property type="match status" value="1"/>
</dbReference>
<dbReference type="InterPro" id="IPR000489">
    <property type="entry name" value="Pterin-binding_dom"/>
</dbReference>
<dbReference type="InterPro" id="IPR003759">
    <property type="entry name" value="Cbl-bd_cap"/>
</dbReference>
<dbReference type="InterPro" id="IPR050554">
    <property type="entry name" value="Met_Synthase/Corrinoid"/>
</dbReference>
<dbReference type="SUPFAM" id="SSF82282">
    <property type="entry name" value="Homocysteine S-methyltransferase"/>
    <property type="match status" value="1"/>
</dbReference>
<keyword evidence="14 19" id="KW-0862">Zinc</keyword>
<accession>A0ABY1JCM0</accession>
<dbReference type="PROSITE" id="PS51337">
    <property type="entry name" value="B12_BINDING_NTER"/>
    <property type="match status" value="1"/>
</dbReference>
<evidence type="ECO:0000259" key="21">
    <source>
        <dbReference type="PROSITE" id="PS50972"/>
    </source>
</evidence>
<reference evidence="24 25" key="1">
    <citation type="submission" date="2016-11" db="EMBL/GenBank/DDBJ databases">
        <authorList>
            <person name="Varghese N."/>
            <person name="Submissions S."/>
        </authorList>
    </citation>
    <scope>NUCLEOTIDE SEQUENCE [LARGE SCALE GENOMIC DNA]</scope>
    <source>
        <strain evidence="24 25">DSM 20664</strain>
    </source>
</reference>
<comment type="pathway">
    <text evidence="4">Amino-acid biosynthesis; L-methionine biosynthesis via de novo pathway; L-methionine from L-homocysteine (MetH route): step 1/1.</text>
</comment>
<comment type="similarity">
    <text evidence="5">Belongs to the vitamin-B12 dependent methionine synthase family.</text>
</comment>
<dbReference type="PROSITE" id="PS50970">
    <property type="entry name" value="HCY"/>
    <property type="match status" value="1"/>
</dbReference>
<feature type="domain" description="Pterin-binding" evidence="21">
    <location>
        <begin position="316"/>
        <end position="559"/>
    </location>
</feature>
<dbReference type="PANTHER" id="PTHR45833:SF1">
    <property type="entry name" value="METHIONINE SYNTHASE"/>
    <property type="match status" value="1"/>
</dbReference>
<comment type="cofactor">
    <cofactor evidence="3">
        <name>methylcob(III)alamin</name>
        <dbReference type="ChEBI" id="CHEBI:28115"/>
    </cofactor>
</comment>
<keyword evidence="8 19" id="KW-0489">Methyltransferase</keyword>
<dbReference type="InterPro" id="IPR036594">
    <property type="entry name" value="Meth_synthase_dom"/>
</dbReference>
<dbReference type="CDD" id="cd02070">
    <property type="entry name" value="corrinoid_protein_B12-BD"/>
    <property type="match status" value="1"/>
</dbReference>
<evidence type="ECO:0000256" key="5">
    <source>
        <dbReference type="ARBA" id="ARBA00010398"/>
    </source>
</evidence>
<dbReference type="RefSeq" id="WP_074199412.1">
    <property type="nucleotide sequence ID" value="NZ_FSQZ01000001.1"/>
</dbReference>
<protein>
    <recommendedName>
        <fullName evidence="7">Methionine synthase</fullName>
        <ecNumber evidence="6">2.1.1.13</ecNumber>
    </recommendedName>
    <alternativeName>
        <fullName evidence="18">5-methyltetrahydrofolate--homocysteine methyltransferase</fullName>
    </alternativeName>
</protein>
<evidence type="ECO:0000256" key="16">
    <source>
        <dbReference type="ARBA" id="ARBA00023285"/>
    </source>
</evidence>
<evidence type="ECO:0000256" key="2">
    <source>
        <dbReference type="ARBA" id="ARBA00001947"/>
    </source>
</evidence>
<evidence type="ECO:0000259" key="22">
    <source>
        <dbReference type="PROSITE" id="PS51332"/>
    </source>
</evidence>
<evidence type="ECO:0000256" key="11">
    <source>
        <dbReference type="ARBA" id="ARBA00022679"/>
    </source>
</evidence>
<evidence type="ECO:0000313" key="25">
    <source>
        <dbReference type="Proteomes" id="UP000185093"/>
    </source>
</evidence>
<comment type="function">
    <text evidence="17">Catalyzes the transfer of a methyl group from methyl-cobalamin to homocysteine, yielding enzyme-bound cob(I)alamin and methionine. Subsequently, remethylates the cofactor using methyltetrahydrofolate.</text>
</comment>
<dbReference type="Gene3D" id="1.10.1240.10">
    <property type="entry name" value="Methionine synthase domain"/>
    <property type="match status" value="1"/>
</dbReference>
<dbReference type="PANTHER" id="PTHR45833">
    <property type="entry name" value="METHIONINE SYNTHASE"/>
    <property type="match status" value="1"/>
</dbReference>